<organism evidence="2 3">
    <name type="scientific">Colletotrichum karsti</name>
    <dbReference type="NCBI Taxonomy" id="1095194"/>
    <lineage>
        <taxon>Eukaryota</taxon>
        <taxon>Fungi</taxon>
        <taxon>Dikarya</taxon>
        <taxon>Ascomycota</taxon>
        <taxon>Pezizomycotina</taxon>
        <taxon>Sordariomycetes</taxon>
        <taxon>Hypocreomycetidae</taxon>
        <taxon>Glomerellales</taxon>
        <taxon>Glomerellaceae</taxon>
        <taxon>Colletotrichum</taxon>
        <taxon>Colletotrichum boninense species complex</taxon>
    </lineage>
</organism>
<dbReference type="EMBL" id="JAATWM020000007">
    <property type="protein sequence ID" value="KAF9879556.1"/>
    <property type="molecule type" value="Genomic_DNA"/>
</dbReference>
<dbReference type="Gene3D" id="3.30.200.20">
    <property type="entry name" value="Phosphorylase Kinase, domain 1"/>
    <property type="match status" value="1"/>
</dbReference>
<dbReference type="Pfam" id="PF01636">
    <property type="entry name" value="APH"/>
    <property type="match status" value="1"/>
</dbReference>
<dbReference type="Proteomes" id="UP000781932">
    <property type="component" value="Unassembled WGS sequence"/>
</dbReference>
<dbReference type="GeneID" id="62158892"/>
<evidence type="ECO:0000259" key="1">
    <source>
        <dbReference type="Pfam" id="PF01636"/>
    </source>
</evidence>
<reference evidence="2" key="1">
    <citation type="submission" date="2020-03" db="EMBL/GenBank/DDBJ databases">
        <authorList>
            <person name="He L."/>
        </authorList>
    </citation>
    <scope>NUCLEOTIDE SEQUENCE</scope>
    <source>
        <strain evidence="2">CkLH20</strain>
    </source>
</reference>
<name>A0A9P6LNT0_9PEZI</name>
<comment type="caution">
    <text evidence="2">The sequence shown here is derived from an EMBL/GenBank/DDBJ whole genome shotgun (WGS) entry which is preliminary data.</text>
</comment>
<dbReference type="InterPro" id="IPR011009">
    <property type="entry name" value="Kinase-like_dom_sf"/>
</dbReference>
<dbReference type="RefSeq" id="XP_038749017.1">
    <property type="nucleotide sequence ID" value="XM_038885818.1"/>
</dbReference>
<proteinExistence type="predicted"/>
<accession>A0A9P6LNT0</accession>
<dbReference type="InterPro" id="IPR051678">
    <property type="entry name" value="AGP_Transferase"/>
</dbReference>
<dbReference type="AlphaFoldDB" id="A0A9P6LNT0"/>
<gene>
    <name evidence="2" type="ORF">CkaCkLH20_03099</name>
</gene>
<dbReference type="SUPFAM" id="SSF56112">
    <property type="entry name" value="Protein kinase-like (PK-like)"/>
    <property type="match status" value="1"/>
</dbReference>
<dbReference type="PANTHER" id="PTHR21310">
    <property type="entry name" value="AMINOGLYCOSIDE PHOSPHOTRANSFERASE-RELATED-RELATED"/>
    <property type="match status" value="1"/>
</dbReference>
<feature type="domain" description="Aminoglycoside phosphotransferase" evidence="1">
    <location>
        <begin position="67"/>
        <end position="298"/>
    </location>
</feature>
<dbReference type="Gene3D" id="3.90.1200.10">
    <property type="match status" value="1"/>
</dbReference>
<keyword evidence="3" id="KW-1185">Reference proteome</keyword>
<reference evidence="2" key="2">
    <citation type="submission" date="2020-11" db="EMBL/GenBank/DDBJ databases">
        <title>Whole genome sequencing of Colletotrichum sp.</title>
        <authorList>
            <person name="Li H."/>
        </authorList>
    </citation>
    <scope>NUCLEOTIDE SEQUENCE</scope>
    <source>
        <strain evidence="2">CkLH20</strain>
    </source>
</reference>
<evidence type="ECO:0000313" key="2">
    <source>
        <dbReference type="EMBL" id="KAF9879556.1"/>
    </source>
</evidence>
<protein>
    <recommendedName>
        <fullName evidence="1">Aminoglycoside phosphotransferase domain-containing protein</fullName>
    </recommendedName>
</protein>
<sequence>MTDPAFHLPPLLQPADLLALISSLGLPAPASTEPLTVTASFHRIYLIHFPPSATPSLAPARPNHDGSTTLVLRVAGPHLPRIKTENEIALMKWVRENTSIPVPAVIRWDSSCENVLGREFSLLERIPGRSADKIIWDADDEKKRKIVAQLVGFLAQLREKSTWRHVGGLRVDDDQGAIVPGPVVDEWFWMGPQLARFWGGTGETVDSLNPVSGPFATWAAHADASMGKYIRVISLHPQLAWMRDLIPRLESFRAFVRPRADELEDTEYVLAHRDLHLANVMVDGAGTVTGVLDWEFGGVVPGPRWDPPNAFLYPWGGGEGDEAKRERDRMRGWAREICRSRGLGEDLVDGIRYRGCQEGVHFVLNYTRAICELWREERGGEQGWRKTLEGELGKLGL</sequence>
<dbReference type="InterPro" id="IPR002575">
    <property type="entry name" value="Aminoglycoside_PTrfase"/>
</dbReference>
<evidence type="ECO:0000313" key="3">
    <source>
        <dbReference type="Proteomes" id="UP000781932"/>
    </source>
</evidence>
<dbReference type="OrthoDB" id="5412996at2759"/>